<reference evidence="1" key="1">
    <citation type="submission" date="2019-08" db="EMBL/GenBank/DDBJ databases">
        <authorList>
            <person name="Kucharzyk K."/>
            <person name="Murdoch R.W."/>
            <person name="Higgins S."/>
            <person name="Loffler F."/>
        </authorList>
    </citation>
    <scope>NUCLEOTIDE SEQUENCE</scope>
</reference>
<organism evidence="1">
    <name type="scientific">bioreactor metagenome</name>
    <dbReference type="NCBI Taxonomy" id="1076179"/>
    <lineage>
        <taxon>unclassified sequences</taxon>
        <taxon>metagenomes</taxon>
        <taxon>ecological metagenomes</taxon>
    </lineage>
</organism>
<evidence type="ECO:0000313" key="1">
    <source>
        <dbReference type="EMBL" id="MPM36677.1"/>
    </source>
</evidence>
<proteinExistence type="predicted"/>
<gene>
    <name evidence="1" type="ORF">SDC9_83277</name>
</gene>
<comment type="caution">
    <text evidence="1">The sequence shown here is derived from an EMBL/GenBank/DDBJ whole genome shotgun (WGS) entry which is preliminary data.</text>
</comment>
<sequence>MREEINSVAQIALDTVSAEALRIHFFTGRGENHGRGRDKVIAYRTGVQTNLGDIEISVWIDAAKAVIHRDGLDDKLIQLAETQGMSALLSDSRWLTGRGKIKMYSFADMLQTVLRGG</sequence>
<protein>
    <submittedName>
        <fullName evidence="1">Uncharacterized protein</fullName>
    </submittedName>
</protein>
<dbReference type="AlphaFoldDB" id="A0A644Z7R9"/>
<dbReference type="EMBL" id="VSSQ01007686">
    <property type="protein sequence ID" value="MPM36677.1"/>
    <property type="molecule type" value="Genomic_DNA"/>
</dbReference>
<name>A0A644Z7R9_9ZZZZ</name>
<accession>A0A644Z7R9</accession>